<dbReference type="PANTHER" id="PTHR35546">
    <property type="entry name" value="F-BOX PROTEIN INTERACTION DOMAIN PROTEIN-RELATED"/>
    <property type="match status" value="1"/>
</dbReference>
<name>A0A8K0GMN3_9ROSA</name>
<evidence type="ECO:0008006" key="6">
    <source>
        <dbReference type="Google" id="ProtNLM"/>
    </source>
</evidence>
<dbReference type="OrthoDB" id="1161293at2759"/>
<dbReference type="InterPro" id="IPR036047">
    <property type="entry name" value="F-box-like_dom_sf"/>
</dbReference>
<accession>A0A8K0GMN3</accession>
<dbReference type="SUPFAM" id="SSF81383">
    <property type="entry name" value="F-box domain"/>
    <property type="match status" value="1"/>
</dbReference>
<proteinExistence type="predicted"/>
<dbReference type="InterPro" id="IPR017451">
    <property type="entry name" value="F-box-assoc_interact_dom"/>
</dbReference>
<evidence type="ECO:0000259" key="2">
    <source>
        <dbReference type="Pfam" id="PF00646"/>
    </source>
</evidence>
<dbReference type="InterPro" id="IPR055290">
    <property type="entry name" value="At3g26010-like"/>
</dbReference>
<dbReference type="Proteomes" id="UP000796880">
    <property type="component" value="Unassembled WGS sequence"/>
</dbReference>
<keyword evidence="5" id="KW-1185">Reference proteome</keyword>
<organism evidence="4 5">
    <name type="scientific">Rhamnella rubrinervis</name>
    <dbReference type="NCBI Taxonomy" id="2594499"/>
    <lineage>
        <taxon>Eukaryota</taxon>
        <taxon>Viridiplantae</taxon>
        <taxon>Streptophyta</taxon>
        <taxon>Embryophyta</taxon>
        <taxon>Tracheophyta</taxon>
        <taxon>Spermatophyta</taxon>
        <taxon>Magnoliopsida</taxon>
        <taxon>eudicotyledons</taxon>
        <taxon>Gunneridae</taxon>
        <taxon>Pentapetalae</taxon>
        <taxon>rosids</taxon>
        <taxon>fabids</taxon>
        <taxon>Rosales</taxon>
        <taxon>Rhamnaceae</taxon>
        <taxon>rhamnoid group</taxon>
        <taxon>Rhamneae</taxon>
        <taxon>Rhamnella</taxon>
    </lineage>
</organism>
<dbReference type="Pfam" id="PF00646">
    <property type="entry name" value="F-box"/>
    <property type="match status" value="1"/>
</dbReference>
<dbReference type="EMBL" id="VOIH02000010">
    <property type="protein sequence ID" value="KAF3434832.1"/>
    <property type="molecule type" value="Genomic_DNA"/>
</dbReference>
<sequence length="490" mass="56515">MVKTEAGAKSSVKEEEENEKELVFKLALSQETKRPKTSVNPPPTITTPSSSSSLRVETIANNLDILIEILEPLPVRSLSRFKSVSKQWLSIISNPHFCSRRTTQTPPFHNPASGLYLQAKGRELVNLSKFSCPSFRNLSSHLDSSRLYGIVQSCHGLLLLLFGTKYCVYNPTTKSCTFLPSPPVQSGTSWYTPHYNLAFDPSESPHYRVVCVRQCNQEDASSTTFNFRIHAYESKTASWWLSDYGFSAATFRDIDFLRSGTFWNGSIHWMGYFQSLYFNVDEKCVREIPMPEPLYPNWSDMRLEYFGLSGDHLHIVGIYEPLWPNFDVYEMKRDYSGWFVKFSVELEEVPIQFPEMIQKTRVPHEFLNYAYKIICIVRGELDDESYLVLHIPGKIVRYYLKTKTLEVLKHLTNDSYEVCRLAWFNVYQFIESLACTLFDIVMVLVWKTKSDDSVEAVTTLAVFRIDLELINWSSSFKADDAWKRGIAFKA</sequence>
<dbReference type="PANTHER" id="PTHR35546:SF115">
    <property type="entry name" value="F-BOX DOMAIN-CONTAINING PROTEIN"/>
    <property type="match status" value="1"/>
</dbReference>
<feature type="domain" description="F-box" evidence="2">
    <location>
        <begin position="63"/>
        <end position="98"/>
    </location>
</feature>
<evidence type="ECO:0000313" key="4">
    <source>
        <dbReference type="EMBL" id="KAF3434832.1"/>
    </source>
</evidence>
<evidence type="ECO:0000256" key="1">
    <source>
        <dbReference type="SAM" id="MobiDB-lite"/>
    </source>
</evidence>
<dbReference type="NCBIfam" id="TIGR01640">
    <property type="entry name" value="F_box_assoc_1"/>
    <property type="match status" value="1"/>
</dbReference>
<feature type="domain" description="F-box associated beta-propeller type 3" evidence="3">
    <location>
        <begin position="140"/>
        <end position="273"/>
    </location>
</feature>
<dbReference type="InterPro" id="IPR013187">
    <property type="entry name" value="F-box-assoc_dom_typ3"/>
</dbReference>
<evidence type="ECO:0000313" key="5">
    <source>
        <dbReference type="Proteomes" id="UP000796880"/>
    </source>
</evidence>
<dbReference type="InterPro" id="IPR001810">
    <property type="entry name" value="F-box_dom"/>
</dbReference>
<feature type="region of interest" description="Disordered" evidence="1">
    <location>
        <begin position="1"/>
        <end position="52"/>
    </location>
</feature>
<comment type="caution">
    <text evidence="4">The sequence shown here is derived from an EMBL/GenBank/DDBJ whole genome shotgun (WGS) entry which is preliminary data.</text>
</comment>
<evidence type="ECO:0000259" key="3">
    <source>
        <dbReference type="Pfam" id="PF08268"/>
    </source>
</evidence>
<reference evidence="4" key="1">
    <citation type="submission" date="2020-03" db="EMBL/GenBank/DDBJ databases">
        <title>A high-quality chromosome-level genome assembly of a woody plant with both climbing and erect habits, Rhamnella rubrinervis.</title>
        <authorList>
            <person name="Lu Z."/>
            <person name="Yang Y."/>
            <person name="Zhu X."/>
            <person name="Sun Y."/>
        </authorList>
    </citation>
    <scope>NUCLEOTIDE SEQUENCE</scope>
    <source>
        <strain evidence="4">BYM</strain>
        <tissue evidence="4">Leaf</tissue>
    </source>
</reference>
<protein>
    <recommendedName>
        <fullName evidence="6">F-box domain-containing protein</fullName>
    </recommendedName>
</protein>
<dbReference type="Pfam" id="PF08268">
    <property type="entry name" value="FBA_3"/>
    <property type="match status" value="1"/>
</dbReference>
<dbReference type="AlphaFoldDB" id="A0A8K0GMN3"/>
<gene>
    <name evidence="4" type="ORF">FNV43_RR21919</name>
</gene>